<dbReference type="AlphaFoldDB" id="A0A381RHR1"/>
<dbReference type="Pfam" id="PF02618">
    <property type="entry name" value="YceG"/>
    <property type="match status" value="1"/>
</dbReference>
<evidence type="ECO:0000256" key="3">
    <source>
        <dbReference type="ARBA" id="ARBA00022989"/>
    </source>
</evidence>
<dbReference type="InterPro" id="IPR003770">
    <property type="entry name" value="MLTG-like"/>
</dbReference>
<dbReference type="GO" id="GO:0071555">
    <property type="term" value="P:cell wall organization"/>
    <property type="evidence" value="ECO:0007669"/>
    <property type="project" value="UniProtKB-KW"/>
</dbReference>
<evidence type="ECO:0000256" key="2">
    <source>
        <dbReference type="ARBA" id="ARBA00022692"/>
    </source>
</evidence>
<evidence type="ECO:0000313" key="7">
    <source>
        <dbReference type="EMBL" id="SUZ91345.1"/>
    </source>
</evidence>
<dbReference type="HAMAP" id="MF_02065">
    <property type="entry name" value="MltG"/>
    <property type="match status" value="1"/>
</dbReference>
<sequence length="417" mass="46287">MPTAIPVVPAEEAVGEAMVWGPSVFDEPEEGTVFEPGEEVRPDVQWVRHRPAWGPLPRWGLVAFAILLTFGVGYRLVMDWASDQMRPESLFGEDVRFVIEDGWSTNDVAAALGVADVVDNPAMFRQWMRCPSALRWLIECPVDVEYSFQAGEYVLREHLAFQDAVDRMNEGPLPEEVITVMLPEGLTLAQSVDRLLVQMPAFAEDELWAALISERLVWEHYPEDLPYLVVEGLLFPDTYQLAEESLGDELDLVTRMHRQFLSVVEDLGIEQRSADLGLTPYEVVIVASLIEEEALIEDDRGRISRVIHNRLEAGWTLGIDASTRYAVGKTAGEPLTGEDLASESLWNTRVTSGLPPTPIAAPGRTSLEAALNPTDGPWMYYVRTDEGDVAGAHTFAVTADEFERAKSVCVEKDLGCG</sequence>
<keyword evidence="6" id="KW-0961">Cell wall biogenesis/degradation</keyword>
<name>A0A381RHR1_9ZZZZ</name>
<proteinExistence type="inferred from homology"/>
<evidence type="ECO:0008006" key="8">
    <source>
        <dbReference type="Google" id="ProtNLM"/>
    </source>
</evidence>
<evidence type="ECO:0000256" key="4">
    <source>
        <dbReference type="ARBA" id="ARBA00023136"/>
    </source>
</evidence>
<dbReference type="Gene3D" id="3.30.1490.480">
    <property type="entry name" value="Endolytic murein transglycosylase"/>
    <property type="match status" value="1"/>
</dbReference>
<evidence type="ECO:0000256" key="1">
    <source>
        <dbReference type="ARBA" id="ARBA00022475"/>
    </source>
</evidence>
<reference evidence="7" key="1">
    <citation type="submission" date="2018-05" db="EMBL/GenBank/DDBJ databases">
        <authorList>
            <person name="Lanie J.A."/>
            <person name="Ng W.-L."/>
            <person name="Kazmierczak K.M."/>
            <person name="Andrzejewski T.M."/>
            <person name="Davidsen T.M."/>
            <person name="Wayne K.J."/>
            <person name="Tettelin H."/>
            <person name="Glass J.I."/>
            <person name="Rusch D."/>
            <person name="Podicherti R."/>
            <person name="Tsui H.-C.T."/>
            <person name="Winkler M.E."/>
        </authorList>
    </citation>
    <scope>NUCLEOTIDE SEQUENCE</scope>
</reference>
<evidence type="ECO:0000256" key="6">
    <source>
        <dbReference type="ARBA" id="ARBA00023316"/>
    </source>
</evidence>
<accession>A0A381RHR1</accession>
<keyword evidence="2" id="KW-0812">Transmembrane</keyword>
<keyword evidence="5" id="KW-0456">Lyase</keyword>
<dbReference type="GO" id="GO:0016829">
    <property type="term" value="F:lyase activity"/>
    <property type="evidence" value="ECO:0007669"/>
    <property type="project" value="UniProtKB-KW"/>
</dbReference>
<evidence type="ECO:0000256" key="5">
    <source>
        <dbReference type="ARBA" id="ARBA00023239"/>
    </source>
</evidence>
<protein>
    <recommendedName>
        <fullName evidence="8">Endolytic transglycosylase MltG</fullName>
    </recommendedName>
</protein>
<keyword evidence="1" id="KW-1003">Cell membrane</keyword>
<organism evidence="7">
    <name type="scientific">marine metagenome</name>
    <dbReference type="NCBI Taxonomy" id="408172"/>
    <lineage>
        <taxon>unclassified sequences</taxon>
        <taxon>metagenomes</taxon>
        <taxon>ecological metagenomes</taxon>
    </lineage>
</organism>
<dbReference type="PANTHER" id="PTHR30518">
    <property type="entry name" value="ENDOLYTIC MUREIN TRANSGLYCOSYLASE"/>
    <property type="match status" value="1"/>
</dbReference>
<keyword evidence="4" id="KW-0472">Membrane</keyword>
<dbReference type="EMBL" id="UINC01001967">
    <property type="protein sequence ID" value="SUZ91345.1"/>
    <property type="molecule type" value="Genomic_DNA"/>
</dbReference>
<gene>
    <name evidence="7" type="ORF">METZ01_LOCUS44199</name>
</gene>
<keyword evidence="3" id="KW-1133">Transmembrane helix</keyword>
<dbReference type="PANTHER" id="PTHR30518:SF2">
    <property type="entry name" value="ENDOLYTIC MUREIN TRANSGLYCOSYLASE"/>
    <property type="match status" value="1"/>
</dbReference>
<dbReference type="NCBIfam" id="TIGR00247">
    <property type="entry name" value="endolytic transglycosylase MltG"/>
    <property type="match status" value="1"/>
</dbReference>